<dbReference type="InterPro" id="IPR005746">
    <property type="entry name" value="Thioredoxin"/>
</dbReference>
<keyword evidence="5 9" id="KW-0676">Redox-active center</keyword>
<dbReference type="CDD" id="cd02947">
    <property type="entry name" value="TRX_family"/>
    <property type="match status" value="1"/>
</dbReference>
<evidence type="ECO:0000259" key="10">
    <source>
        <dbReference type="PROSITE" id="PS51352"/>
    </source>
</evidence>
<evidence type="ECO:0000256" key="7">
    <source>
        <dbReference type="PIRNR" id="PIRNR000077"/>
    </source>
</evidence>
<feature type="active site" description="Nucleophile" evidence="8">
    <location>
        <position position="38"/>
    </location>
</feature>
<dbReference type="Pfam" id="PF00085">
    <property type="entry name" value="Thioredoxin"/>
    <property type="match status" value="1"/>
</dbReference>
<dbReference type="InterPro" id="IPR036249">
    <property type="entry name" value="Thioredoxin-like_sf"/>
</dbReference>
<dbReference type="PIRSF" id="PIRSF000077">
    <property type="entry name" value="Thioredoxin"/>
    <property type="match status" value="1"/>
</dbReference>
<dbReference type="SUPFAM" id="SSF52833">
    <property type="entry name" value="Thioredoxin-like"/>
    <property type="match status" value="1"/>
</dbReference>
<evidence type="ECO:0000313" key="12">
    <source>
        <dbReference type="Proteomes" id="UP000019141"/>
    </source>
</evidence>
<name>W4LM02_ENTF1</name>
<dbReference type="NCBIfam" id="TIGR01068">
    <property type="entry name" value="thioredoxin"/>
    <property type="match status" value="1"/>
</dbReference>
<dbReference type="PATRIC" id="fig|1429438.4.peg.3717"/>
<evidence type="ECO:0000256" key="6">
    <source>
        <dbReference type="NCBIfam" id="TIGR01068"/>
    </source>
</evidence>
<evidence type="ECO:0000313" key="11">
    <source>
        <dbReference type="EMBL" id="ETW98366.1"/>
    </source>
</evidence>
<evidence type="ECO:0000256" key="3">
    <source>
        <dbReference type="ARBA" id="ARBA00022982"/>
    </source>
</evidence>
<dbReference type="PANTHER" id="PTHR45663:SF11">
    <property type="entry name" value="GEO12009P1"/>
    <property type="match status" value="1"/>
</dbReference>
<proteinExistence type="inferred from homology"/>
<feature type="disulfide bond" description="Redox-active" evidence="9">
    <location>
        <begin position="35"/>
        <end position="38"/>
    </location>
</feature>
<keyword evidence="3" id="KW-0249">Electron transport</keyword>
<dbReference type="GO" id="GO:0045454">
    <property type="term" value="P:cell redox homeostasis"/>
    <property type="evidence" value="ECO:0007669"/>
    <property type="project" value="TreeGrafter"/>
</dbReference>
<evidence type="ECO:0000256" key="5">
    <source>
        <dbReference type="ARBA" id="ARBA00023284"/>
    </source>
</evidence>
<dbReference type="PROSITE" id="PS00194">
    <property type="entry name" value="THIOREDOXIN_1"/>
    <property type="match status" value="1"/>
</dbReference>
<keyword evidence="12" id="KW-1185">Reference proteome</keyword>
<dbReference type="InterPro" id="IPR017937">
    <property type="entry name" value="Thioredoxin_CS"/>
</dbReference>
<dbReference type="Gene3D" id="3.40.30.10">
    <property type="entry name" value="Glutaredoxin"/>
    <property type="match status" value="1"/>
</dbReference>
<feature type="site" description="Contributes to redox potential value" evidence="8">
    <location>
        <position position="36"/>
    </location>
</feature>
<keyword evidence="4 9" id="KW-1015">Disulfide bond</keyword>
<evidence type="ECO:0000256" key="4">
    <source>
        <dbReference type="ARBA" id="ARBA00023157"/>
    </source>
</evidence>
<dbReference type="PRINTS" id="PR00421">
    <property type="entry name" value="THIOREDOXIN"/>
</dbReference>
<gene>
    <name evidence="11" type="ORF">ETSY1_19055</name>
</gene>
<dbReference type="InterPro" id="IPR013766">
    <property type="entry name" value="Thioredoxin_domain"/>
</dbReference>
<comment type="caution">
    <text evidence="11">The sequence shown here is derived from an EMBL/GenBank/DDBJ whole genome shotgun (WGS) entry which is preliminary data.</text>
</comment>
<feature type="site" description="Contributes to redox potential value" evidence="8">
    <location>
        <position position="37"/>
    </location>
</feature>
<protein>
    <recommendedName>
        <fullName evidence="6 7">Thioredoxin</fullName>
    </recommendedName>
</protein>
<evidence type="ECO:0000256" key="2">
    <source>
        <dbReference type="ARBA" id="ARBA00022448"/>
    </source>
</evidence>
<organism evidence="11 12">
    <name type="scientific">Entotheonella factor</name>
    <dbReference type="NCBI Taxonomy" id="1429438"/>
    <lineage>
        <taxon>Bacteria</taxon>
        <taxon>Pseudomonadati</taxon>
        <taxon>Nitrospinota/Tectimicrobiota group</taxon>
        <taxon>Candidatus Tectimicrobiota</taxon>
        <taxon>Candidatus Entotheonellia</taxon>
        <taxon>Candidatus Entotheonellales</taxon>
        <taxon>Candidatus Entotheonellaceae</taxon>
        <taxon>Candidatus Entotheonella</taxon>
    </lineage>
</organism>
<evidence type="ECO:0000256" key="8">
    <source>
        <dbReference type="PIRSR" id="PIRSR000077-1"/>
    </source>
</evidence>
<dbReference type="PROSITE" id="PS51352">
    <property type="entry name" value="THIOREDOXIN_2"/>
    <property type="match status" value="1"/>
</dbReference>
<evidence type="ECO:0000256" key="1">
    <source>
        <dbReference type="ARBA" id="ARBA00008987"/>
    </source>
</evidence>
<dbReference type="Proteomes" id="UP000019141">
    <property type="component" value="Unassembled WGS sequence"/>
</dbReference>
<feature type="active site" description="Nucleophile" evidence="8">
    <location>
        <position position="35"/>
    </location>
</feature>
<dbReference type="PANTHER" id="PTHR45663">
    <property type="entry name" value="GEO12009P1"/>
    <property type="match status" value="1"/>
</dbReference>
<reference evidence="11 12" key="1">
    <citation type="journal article" date="2014" name="Nature">
        <title>An environmental bacterial taxon with a large and distinct metabolic repertoire.</title>
        <authorList>
            <person name="Wilson M.C."/>
            <person name="Mori T."/>
            <person name="Ruckert C."/>
            <person name="Uria A.R."/>
            <person name="Helf M.J."/>
            <person name="Takada K."/>
            <person name="Gernert C."/>
            <person name="Steffens U.A."/>
            <person name="Heycke N."/>
            <person name="Schmitt S."/>
            <person name="Rinke C."/>
            <person name="Helfrich E.J."/>
            <person name="Brachmann A.O."/>
            <person name="Gurgui C."/>
            <person name="Wakimoto T."/>
            <person name="Kracht M."/>
            <person name="Crusemann M."/>
            <person name="Hentschel U."/>
            <person name="Abe I."/>
            <person name="Matsunaga S."/>
            <person name="Kalinowski J."/>
            <person name="Takeyama H."/>
            <person name="Piel J."/>
        </authorList>
    </citation>
    <scope>NUCLEOTIDE SEQUENCE [LARGE SCALE GENOMIC DNA]</scope>
    <source>
        <strain evidence="12">TSY1</strain>
    </source>
</reference>
<sequence>MEQQLTTLTLTDTTFASTVQESTQPLLVDFWADWCGPCHVMGPIIDELAADLAGTVKVAKVNVDDYPQLAVQFGIHSIPTLLVFQDGQVVDKAVGVVSKQALVAKLEALEQAA</sequence>
<keyword evidence="2" id="KW-0813">Transport</keyword>
<accession>W4LM02</accession>
<feature type="domain" description="Thioredoxin" evidence="10">
    <location>
        <begin position="1"/>
        <end position="111"/>
    </location>
</feature>
<dbReference type="GO" id="GO:0005829">
    <property type="term" value="C:cytosol"/>
    <property type="evidence" value="ECO:0007669"/>
    <property type="project" value="TreeGrafter"/>
</dbReference>
<dbReference type="HOGENOM" id="CLU_090389_10_3_7"/>
<comment type="similarity">
    <text evidence="1 7">Belongs to the thioredoxin family.</text>
</comment>
<dbReference type="EMBL" id="AZHW01000562">
    <property type="protein sequence ID" value="ETW98366.1"/>
    <property type="molecule type" value="Genomic_DNA"/>
</dbReference>
<dbReference type="AlphaFoldDB" id="W4LM02"/>
<evidence type="ECO:0000256" key="9">
    <source>
        <dbReference type="PIRSR" id="PIRSR000077-4"/>
    </source>
</evidence>
<dbReference type="GO" id="GO:0015035">
    <property type="term" value="F:protein-disulfide reductase activity"/>
    <property type="evidence" value="ECO:0007669"/>
    <property type="project" value="UniProtKB-UniRule"/>
</dbReference>
<feature type="site" description="Deprotonates C-terminal active site Cys" evidence="8">
    <location>
        <position position="29"/>
    </location>
</feature>
<dbReference type="FunFam" id="3.40.30.10:FF:000001">
    <property type="entry name" value="Thioredoxin"/>
    <property type="match status" value="1"/>
</dbReference>